<dbReference type="Proteomes" id="UP000441585">
    <property type="component" value="Unassembled WGS sequence"/>
</dbReference>
<dbReference type="NCBIfam" id="TIGR00254">
    <property type="entry name" value="GGDEF"/>
    <property type="match status" value="1"/>
</dbReference>
<dbReference type="PANTHER" id="PTHR44757">
    <property type="entry name" value="DIGUANYLATE CYCLASE DGCP"/>
    <property type="match status" value="1"/>
</dbReference>
<comment type="caution">
    <text evidence="5">The sequence shown here is derived from an EMBL/GenBank/DDBJ whole genome shotgun (WGS) entry which is preliminary data.</text>
</comment>
<dbReference type="Pfam" id="PF08448">
    <property type="entry name" value="PAS_4"/>
    <property type="match status" value="1"/>
</dbReference>
<evidence type="ECO:0000313" key="6">
    <source>
        <dbReference type="Proteomes" id="UP000441585"/>
    </source>
</evidence>
<dbReference type="SMART" id="SM00267">
    <property type="entry name" value="GGDEF"/>
    <property type="match status" value="1"/>
</dbReference>
<dbReference type="PROSITE" id="PS50883">
    <property type="entry name" value="EAL"/>
    <property type="match status" value="1"/>
</dbReference>
<dbReference type="RefSeq" id="WP_154318112.1">
    <property type="nucleotide sequence ID" value="NZ_CAJGAA010000001.1"/>
</dbReference>
<feature type="domain" description="GGDEF" evidence="4">
    <location>
        <begin position="301"/>
        <end position="433"/>
    </location>
</feature>
<dbReference type="InterPro" id="IPR000014">
    <property type="entry name" value="PAS"/>
</dbReference>
<dbReference type="PROSITE" id="PS50113">
    <property type="entry name" value="PAC"/>
    <property type="match status" value="1"/>
</dbReference>
<dbReference type="Pfam" id="PF00989">
    <property type="entry name" value="PAS"/>
    <property type="match status" value="1"/>
</dbReference>
<accession>A0A6I2M5G0</accession>
<dbReference type="CDD" id="cd01948">
    <property type="entry name" value="EAL"/>
    <property type="match status" value="1"/>
</dbReference>
<dbReference type="AlphaFoldDB" id="A0A6I2M5G0"/>
<dbReference type="InterPro" id="IPR035919">
    <property type="entry name" value="EAL_sf"/>
</dbReference>
<sequence>MHKLKKAIIEDFQSEIHIEKIESIIFTIILEHIKDLVFLMKVDQDQVRYVFVNEEGVKHAGLGEDYEGVSLSDVMDKKVADHLLEMYRVVIQTKQPFSYQDQVQLIDGSVIFGESVLTPIMNDKGDVIYIISVTRDISERMSEKKKLIESQQRYKSLFDHNIDSIFSLDLKGTIVSANPAAIDLTKTFTISLIGKSVFDLFEQDREKIASLFSQAVNGRAVEDESKLKMKNQEIHLHVKTIPIILYNHIQGIYLIAKDISEEKRHHTLIKHMAYHDSLTGLLNRTALKKDLDRLLEDQTTRELALMYIDLDRFKMLNDTMGHSIGDLLLKEVSIRLQSLAIPSYKVYRQGGDEFILLFKNAGKVLAEQYSQQILDLFAEPIHLGGLVYFISPSIGISIYPENGREEAQLITNADMALYDVKQRGRGRFQIYHAGMNQNSRGVLAIETGLRQALENSEFSLLYQPQVTLKTMETKNFEVLLRWNSKVLGSVPPSEFIPVAEESGLMIPIGEWIIEEVCKQLSEWNLKGHCSVKVAINLSSKQFQQYYLSDMIQSLFETYHIQPHQIEFEITEGALQNPEEALETMQRLKRLGVSISIDDFGKGFSSLRYLKTFPIDSLKIDKSFIKDVMTDEKDAAIITTILHLADSLTLEVVAEGIETKEQYSYLKALNCQKGQGFFFSKPLPPDEIEQRYLKAKGAGL</sequence>
<dbReference type="Gene3D" id="3.20.20.450">
    <property type="entry name" value="EAL domain"/>
    <property type="match status" value="1"/>
</dbReference>
<dbReference type="InterPro" id="IPR035965">
    <property type="entry name" value="PAS-like_dom_sf"/>
</dbReference>
<keyword evidence="6" id="KW-1185">Reference proteome</keyword>
<evidence type="ECO:0000259" key="3">
    <source>
        <dbReference type="PROSITE" id="PS50883"/>
    </source>
</evidence>
<dbReference type="SMART" id="SM00052">
    <property type="entry name" value="EAL"/>
    <property type="match status" value="1"/>
</dbReference>
<dbReference type="Pfam" id="PF00563">
    <property type="entry name" value="EAL"/>
    <property type="match status" value="1"/>
</dbReference>
<dbReference type="InterPro" id="IPR000160">
    <property type="entry name" value="GGDEF_dom"/>
</dbReference>
<dbReference type="InterPro" id="IPR013656">
    <property type="entry name" value="PAS_4"/>
</dbReference>
<dbReference type="PANTHER" id="PTHR44757:SF2">
    <property type="entry name" value="BIOFILM ARCHITECTURE MAINTENANCE PROTEIN MBAA"/>
    <property type="match status" value="1"/>
</dbReference>
<evidence type="ECO:0000259" key="1">
    <source>
        <dbReference type="PROSITE" id="PS50112"/>
    </source>
</evidence>
<name>A0A6I2M5G0_9BACI</name>
<dbReference type="NCBIfam" id="TIGR00229">
    <property type="entry name" value="sensory_box"/>
    <property type="match status" value="2"/>
</dbReference>
<dbReference type="SUPFAM" id="SSF55785">
    <property type="entry name" value="PYP-like sensor domain (PAS domain)"/>
    <property type="match status" value="2"/>
</dbReference>
<dbReference type="SMART" id="SM00091">
    <property type="entry name" value="PAS"/>
    <property type="match status" value="1"/>
</dbReference>
<dbReference type="EMBL" id="WKKF01000001">
    <property type="protein sequence ID" value="MRX53378.1"/>
    <property type="molecule type" value="Genomic_DNA"/>
</dbReference>
<protein>
    <submittedName>
        <fullName evidence="5">EAL domain-containing protein</fullName>
    </submittedName>
</protein>
<dbReference type="PROSITE" id="PS50887">
    <property type="entry name" value="GGDEF"/>
    <property type="match status" value="1"/>
</dbReference>
<dbReference type="Gene3D" id="3.30.70.270">
    <property type="match status" value="1"/>
</dbReference>
<dbReference type="SUPFAM" id="SSF141868">
    <property type="entry name" value="EAL domain-like"/>
    <property type="match status" value="1"/>
</dbReference>
<gene>
    <name evidence="5" type="ORF">GJU41_05295</name>
</gene>
<dbReference type="InterPro" id="IPR001633">
    <property type="entry name" value="EAL_dom"/>
</dbReference>
<dbReference type="InterPro" id="IPR013767">
    <property type="entry name" value="PAS_fold"/>
</dbReference>
<reference evidence="5 6" key="1">
    <citation type="submission" date="2019-11" db="EMBL/GenBank/DDBJ databases">
        <title>Bacillus idriensis genome.</title>
        <authorList>
            <person name="Konopka E.N."/>
            <person name="Newman J.D."/>
        </authorList>
    </citation>
    <scope>NUCLEOTIDE SEQUENCE [LARGE SCALE GENOMIC DNA]</scope>
    <source>
        <strain evidence="5 6">DSM 19097</strain>
    </source>
</reference>
<evidence type="ECO:0000259" key="2">
    <source>
        <dbReference type="PROSITE" id="PS50113"/>
    </source>
</evidence>
<dbReference type="InterPro" id="IPR000700">
    <property type="entry name" value="PAS-assoc_C"/>
</dbReference>
<evidence type="ECO:0000259" key="4">
    <source>
        <dbReference type="PROSITE" id="PS50887"/>
    </source>
</evidence>
<dbReference type="Gene3D" id="3.30.450.20">
    <property type="entry name" value="PAS domain"/>
    <property type="match status" value="2"/>
</dbReference>
<dbReference type="InterPro" id="IPR052155">
    <property type="entry name" value="Biofilm_reg_signaling"/>
</dbReference>
<proteinExistence type="predicted"/>
<dbReference type="CDD" id="cd00130">
    <property type="entry name" value="PAS"/>
    <property type="match status" value="2"/>
</dbReference>
<feature type="domain" description="EAL" evidence="3">
    <location>
        <begin position="442"/>
        <end position="695"/>
    </location>
</feature>
<dbReference type="GO" id="GO:0006355">
    <property type="term" value="P:regulation of DNA-templated transcription"/>
    <property type="evidence" value="ECO:0007669"/>
    <property type="project" value="InterPro"/>
</dbReference>
<organism evidence="5 6">
    <name type="scientific">Metabacillus idriensis</name>
    <dbReference type="NCBI Taxonomy" id="324768"/>
    <lineage>
        <taxon>Bacteria</taxon>
        <taxon>Bacillati</taxon>
        <taxon>Bacillota</taxon>
        <taxon>Bacilli</taxon>
        <taxon>Bacillales</taxon>
        <taxon>Bacillaceae</taxon>
        <taxon>Metabacillus</taxon>
    </lineage>
</organism>
<dbReference type="PROSITE" id="PS50112">
    <property type="entry name" value="PAS"/>
    <property type="match status" value="1"/>
</dbReference>
<feature type="domain" description="PAC" evidence="2">
    <location>
        <begin position="97"/>
        <end position="149"/>
    </location>
</feature>
<feature type="domain" description="PAS" evidence="1">
    <location>
        <begin position="150"/>
        <end position="219"/>
    </location>
</feature>
<evidence type="ECO:0000313" key="5">
    <source>
        <dbReference type="EMBL" id="MRX53378.1"/>
    </source>
</evidence>
<dbReference type="InterPro" id="IPR029787">
    <property type="entry name" value="Nucleotide_cyclase"/>
</dbReference>
<dbReference type="Pfam" id="PF00990">
    <property type="entry name" value="GGDEF"/>
    <property type="match status" value="1"/>
</dbReference>
<dbReference type="SUPFAM" id="SSF55073">
    <property type="entry name" value="Nucleotide cyclase"/>
    <property type="match status" value="1"/>
</dbReference>
<dbReference type="CDD" id="cd01949">
    <property type="entry name" value="GGDEF"/>
    <property type="match status" value="1"/>
</dbReference>
<dbReference type="InterPro" id="IPR043128">
    <property type="entry name" value="Rev_trsase/Diguanyl_cyclase"/>
</dbReference>